<accession>A0AAD7FDI0</accession>
<comment type="caution">
    <text evidence="2">The sequence shown here is derived from an EMBL/GenBank/DDBJ whole genome shotgun (WGS) entry which is preliminary data.</text>
</comment>
<reference evidence="2" key="1">
    <citation type="submission" date="2023-03" db="EMBL/GenBank/DDBJ databases">
        <title>Massive genome expansion in bonnet fungi (Mycena s.s.) driven by repeated elements and novel gene families across ecological guilds.</title>
        <authorList>
            <consortium name="Lawrence Berkeley National Laboratory"/>
            <person name="Harder C.B."/>
            <person name="Miyauchi S."/>
            <person name="Viragh M."/>
            <person name="Kuo A."/>
            <person name="Thoen E."/>
            <person name="Andreopoulos B."/>
            <person name="Lu D."/>
            <person name="Skrede I."/>
            <person name="Drula E."/>
            <person name="Henrissat B."/>
            <person name="Morin E."/>
            <person name="Kohler A."/>
            <person name="Barry K."/>
            <person name="LaButti K."/>
            <person name="Morin E."/>
            <person name="Salamov A."/>
            <person name="Lipzen A."/>
            <person name="Mereny Z."/>
            <person name="Hegedus B."/>
            <person name="Baldrian P."/>
            <person name="Stursova M."/>
            <person name="Weitz H."/>
            <person name="Taylor A."/>
            <person name="Grigoriev I.V."/>
            <person name="Nagy L.G."/>
            <person name="Martin F."/>
            <person name="Kauserud H."/>
        </authorList>
    </citation>
    <scope>NUCLEOTIDE SEQUENCE</scope>
    <source>
        <strain evidence="2">CBHHK067</strain>
    </source>
</reference>
<dbReference type="EMBL" id="JARKIE010000885">
    <property type="protein sequence ID" value="KAJ7613798.1"/>
    <property type="molecule type" value="Genomic_DNA"/>
</dbReference>
<feature type="region of interest" description="Disordered" evidence="1">
    <location>
        <begin position="155"/>
        <end position="214"/>
    </location>
</feature>
<proteinExistence type="predicted"/>
<sequence length="382" mass="41882">MAEAPPDPSSNNSNDPKATVKWIHAEIIAMLDELAVLKATHMSGNGFKPQVWAKVVPKVIKANPDTNQQKDKTQCMNKLAYQLKKIFVLYVFVRKYSGTGWDDEEKHATNTKEYIEEFTKTHGKDYTRCFTTPCLYWTPLDALFEGMNSRATGKNVIHLPTKKTRIRKNKTKNAATAPSVSTSTSRAPLQPLASSSNTNGPADSFLGDDDDTLIDPDIGAAPAAVLGLGGAAAGPFDDELGSVSPSPKSKKRQRADTDDENDDGMNNERHKPKRQRSESGGTARRNAEAGTQISRALDNFATVMAQPLVTSEDLSHVKEIVEILKDKTLLPDDPRGKLYRAVSKVLSHDAAQARLFILEDDRTRRIGILEGILEDAGLLPDT</sequence>
<dbReference type="PANTHER" id="PTHR46929:SF3">
    <property type="entry name" value="MYB_SANT-LIKE DOMAIN-CONTAINING PROTEIN"/>
    <property type="match status" value="1"/>
</dbReference>
<feature type="compositionally biased region" description="Basic residues" evidence="1">
    <location>
        <begin position="160"/>
        <end position="171"/>
    </location>
</feature>
<evidence type="ECO:0008006" key="4">
    <source>
        <dbReference type="Google" id="ProtNLM"/>
    </source>
</evidence>
<dbReference type="AlphaFoldDB" id="A0AAD7FDI0"/>
<evidence type="ECO:0000313" key="2">
    <source>
        <dbReference type="EMBL" id="KAJ7613798.1"/>
    </source>
</evidence>
<dbReference type="PANTHER" id="PTHR46929">
    <property type="entry name" value="EXPRESSED PROTEIN"/>
    <property type="match status" value="1"/>
</dbReference>
<evidence type="ECO:0000256" key="1">
    <source>
        <dbReference type="SAM" id="MobiDB-lite"/>
    </source>
</evidence>
<dbReference type="Proteomes" id="UP001221757">
    <property type="component" value="Unassembled WGS sequence"/>
</dbReference>
<feature type="compositionally biased region" description="Polar residues" evidence="1">
    <location>
        <begin position="192"/>
        <end position="201"/>
    </location>
</feature>
<evidence type="ECO:0000313" key="3">
    <source>
        <dbReference type="Proteomes" id="UP001221757"/>
    </source>
</evidence>
<protein>
    <recommendedName>
        <fullName evidence="4">Myb/SANT-like domain-containing protein</fullName>
    </recommendedName>
</protein>
<name>A0AAD7FDI0_MYCRO</name>
<keyword evidence="3" id="KW-1185">Reference proteome</keyword>
<gene>
    <name evidence="2" type="ORF">B0H17DRAFT_1301259</name>
</gene>
<feature type="compositionally biased region" description="Low complexity" evidence="1">
    <location>
        <begin position="172"/>
        <end position="187"/>
    </location>
</feature>
<feature type="region of interest" description="Disordered" evidence="1">
    <location>
        <begin position="236"/>
        <end position="288"/>
    </location>
</feature>
<organism evidence="2 3">
    <name type="scientific">Mycena rosella</name>
    <name type="common">Pink bonnet</name>
    <name type="synonym">Agaricus rosellus</name>
    <dbReference type="NCBI Taxonomy" id="1033263"/>
    <lineage>
        <taxon>Eukaryota</taxon>
        <taxon>Fungi</taxon>
        <taxon>Dikarya</taxon>
        <taxon>Basidiomycota</taxon>
        <taxon>Agaricomycotina</taxon>
        <taxon>Agaricomycetes</taxon>
        <taxon>Agaricomycetidae</taxon>
        <taxon>Agaricales</taxon>
        <taxon>Marasmiineae</taxon>
        <taxon>Mycenaceae</taxon>
        <taxon>Mycena</taxon>
    </lineage>
</organism>